<dbReference type="GO" id="GO:0031047">
    <property type="term" value="P:regulatory ncRNA-mediated gene silencing"/>
    <property type="evidence" value="ECO:0007669"/>
    <property type="project" value="UniProtKB-KW"/>
</dbReference>
<dbReference type="InterPro" id="IPR036085">
    <property type="entry name" value="PAZ_dom_sf"/>
</dbReference>
<evidence type="ECO:0000313" key="7">
    <source>
        <dbReference type="EMBL" id="KAL0444787.1"/>
    </source>
</evidence>
<dbReference type="Pfam" id="PF16487">
    <property type="entry name" value="ArgoMid"/>
    <property type="match status" value="1"/>
</dbReference>
<feature type="domain" description="PAZ" evidence="5">
    <location>
        <begin position="255"/>
        <end position="334"/>
    </location>
</feature>
<dbReference type="EMBL" id="JACGWN010000007">
    <property type="protein sequence ID" value="KAL0444787.1"/>
    <property type="molecule type" value="Genomic_DNA"/>
</dbReference>
<dbReference type="Gene3D" id="3.30.420.10">
    <property type="entry name" value="Ribonuclease H-like superfamily/Ribonuclease H"/>
    <property type="match status" value="1"/>
</dbReference>
<dbReference type="InterPro" id="IPR032472">
    <property type="entry name" value="ArgoL2"/>
</dbReference>
<dbReference type="InterPro" id="IPR012337">
    <property type="entry name" value="RNaseH-like_sf"/>
</dbReference>
<dbReference type="AlphaFoldDB" id="A0AAW2WSS9"/>
<dbReference type="GO" id="GO:0003723">
    <property type="term" value="F:RNA binding"/>
    <property type="evidence" value="ECO:0007669"/>
    <property type="project" value="InterPro"/>
</dbReference>
<evidence type="ECO:0000259" key="5">
    <source>
        <dbReference type="PROSITE" id="PS50821"/>
    </source>
</evidence>
<evidence type="ECO:0000256" key="1">
    <source>
        <dbReference type="ARBA" id="ARBA00008201"/>
    </source>
</evidence>
<dbReference type="PANTHER" id="PTHR22891">
    <property type="entry name" value="EUKARYOTIC TRANSLATION INITIATION FACTOR 2C"/>
    <property type="match status" value="1"/>
</dbReference>
<dbReference type="InterPro" id="IPR032474">
    <property type="entry name" value="Argonaute_N"/>
</dbReference>
<evidence type="ECO:0000256" key="3">
    <source>
        <dbReference type="ARBA" id="ARBA00023158"/>
    </source>
</evidence>
<dbReference type="InterPro" id="IPR045246">
    <property type="entry name" value="Piwi_ago-like"/>
</dbReference>
<dbReference type="InterPro" id="IPR036397">
    <property type="entry name" value="RNaseH_sf"/>
</dbReference>
<protein>
    <submittedName>
        <fullName evidence="7">Protein argonaute 16</fullName>
    </submittedName>
</protein>
<dbReference type="InterPro" id="IPR003165">
    <property type="entry name" value="Piwi"/>
</dbReference>
<reference evidence="7" key="1">
    <citation type="submission" date="2020-06" db="EMBL/GenBank/DDBJ databases">
        <authorList>
            <person name="Li T."/>
            <person name="Hu X."/>
            <person name="Zhang T."/>
            <person name="Song X."/>
            <person name="Zhang H."/>
            <person name="Dai N."/>
            <person name="Sheng W."/>
            <person name="Hou X."/>
            <person name="Wei L."/>
        </authorList>
    </citation>
    <scope>NUCLEOTIDE SEQUENCE</scope>
    <source>
        <strain evidence="7">KEN1</strain>
        <tissue evidence="7">Leaf</tissue>
    </source>
</reference>
<dbReference type="InterPro" id="IPR032473">
    <property type="entry name" value="Argonaute_Mid_dom"/>
</dbReference>
<organism evidence="7">
    <name type="scientific">Sesamum latifolium</name>
    <dbReference type="NCBI Taxonomy" id="2727402"/>
    <lineage>
        <taxon>Eukaryota</taxon>
        <taxon>Viridiplantae</taxon>
        <taxon>Streptophyta</taxon>
        <taxon>Embryophyta</taxon>
        <taxon>Tracheophyta</taxon>
        <taxon>Spermatophyta</taxon>
        <taxon>Magnoliopsida</taxon>
        <taxon>eudicotyledons</taxon>
        <taxon>Gunneridae</taxon>
        <taxon>Pentapetalae</taxon>
        <taxon>asterids</taxon>
        <taxon>lamiids</taxon>
        <taxon>Lamiales</taxon>
        <taxon>Pedaliaceae</taxon>
        <taxon>Sesamum</taxon>
    </lineage>
</organism>
<dbReference type="PROSITE" id="PS50822">
    <property type="entry name" value="PIWI"/>
    <property type="match status" value="1"/>
</dbReference>
<dbReference type="Gene3D" id="3.40.50.2300">
    <property type="match status" value="1"/>
</dbReference>
<dbReference type="SMART" id="SM00950">
    <property type="entry name" value="Piwi"/>
    <property type="match status" value="1"/>
</dbReference>
<dbReference type="PROSITE" id="PS50821">
    <property type="entry name" value="PAZ"/>
    <property type="match status" value="1"/>
</dbReference>
<dbReference type="CDD" id="cd02846">
    <property type="entry name" value="PAZ_argonaute_like"/>
    <property type="match status" value="1"/>
</dbReference>
<dbReference type="Pfam" id="PF08699">
    <property type="entry name" value="ArgoL1"/>
    <property type="match status" value="1"/>
</dbReference>
<dbReference type="InterPro" id="IPR003100">
    <property type="entry name" value="PAZ_dom"/>
</dbReference>
<dbReference type="SUPFAM" id="SSF53098">
    <property type="entry name" value="Ribonuclease H-like"/>
    <property type="match status" value="1"/>
</dbReference>
<dbReference type="CDD" id="cd04657">
    <property type="entry name" value="Piwi_ago-like"/>
    <property type="match status" value="1"/>
</dbReference>
<name>A0AAW2WSS9_9LAMI</name>
<dbReference type="GO" id="GO:0051607">
    <property type="term" value="P:defense response to virus"/>
    <property type="evidence" value="ECO:0007669"/>
    <property type="project" value="UniProtKB-ARBA"/>
</dbReference>
<keyword evidence="3" id="KW-0943">RNA-mediated gene silencing</keyword>
<dbReference type="SUPFAM" id="SSF101690">
    <property type="entry name" value="PAZ domain"/>
    <property type="match status" value="1"/>
</dbReference>
<accession>A0AAW2WSS9</accession>
<comment type="similarity">
    <text evidence="1">Belongs to the argonaute family. Ago subfamily.</text>
</comment>
<dbReference type="SMART" id="SM01163">
    <property type="entry name" value="DUF1785"/>
    <property type="match status" value="1"/>
</dbReference>
<reference evidence="7" key="2">
    <citation type="journal article" date="2024" name="Plant">
        <title>Genomic evolution and insights into agronomic trait innovations of Sesamum species.</title>
        <authorList>
            <person name="Miao H."/>
            <person name="Wang L."/>
            <person name="Qu L."/>
            <person name="Liu H."/>
            <person name="Sun Y."/>
            <person name="Le M."/>
            <person name="Wang Q."/>
            <person name="Wei S."/>
            <person name="Zheng Y."/>
            <person name="Lin W."/>
            <person name="Duan Y."/>
            <person name="Cao H."/>
            <person name="Xiong S."/>
            <person name="Wang X."/>
            <person name="Wei L."/>
            <person name="Li C."/>
            <person name="Ma Q."/>
            <person name="Ju M."/>
            <person name="Zhao R."/>
            <person name="Li G."/>
            <person name="Mu C."/>
            <person name="Tian Q."/>
            <person name="Mei H."/>
            <person name="Zhang T."/>
            <person name="Gao T."/>
            <person name="Zhang H."/>
        </authorList>
    </citation>
    <scope>NUCLEOTIDE SEQUENCE</scope>
    <source>
        <strain evidence="7">KEN1</strain>
    </source>
</reference>
<dbReference type="FunFam" id="3.30.420.10:FF:000091">
    <property type="entry name" value="Protein argonaute 3"/>
    <property type="match status" value="1"/>
</dbReference>
<dbReference type="GO" id="GO:1990904">
    <property type="term" value="C:ribonucleoprotein complex"/>
    <property type="evidence" value="ECO:0007669"/>
    <property type="project" value="UniProtKB-KW"/>
</dbReference>
<proteinExistence type="inferred from homology"/>
<comment type="caution">
    <text evidence="7">The sequence shown here is derived from an EMBL/GenBank/DDBJ whole genome shotgun (WGS) entry which is preliminary data.</text>
</comment>
<dbReference type="InterPro" id="IPR014811">
    <property type="entry name" value="ArgoL1"/>
</dbReference>
<keyword evidence="4" id="KW-0687">Ribonucleoprotein</keyword>
<evidence type="ECO:0000256" key="4">
    <source>
        <dbReference type="ARBA" id="ARBA00023274"/>
    </source>
</evidence>
<gene>
    <name evidence="7" type="ORF">Slati_2201400</name>
</gene>
<evidence type="ECO:0000259" key="6">
    <source>
        <dbReference type="PROSITE" id="PS50822"/>
    </source>
</evidence>
<dbReference type="Gene3D" id="2.170.260.10">
    <property type="entry name" value="paz domain"/>
    <property type="match status" value="1"/>
</dbReference>
<dbReference type="Pfam" id="PF16486">
    <property type="entry name" value="ArgoN"/>
    <property type="match status" value="1"/>
</dbReference>
<evidence type="ECO:0000256" key="2">
    <source>
        <dbReference type="ARBA" id="ARBA00022491"/>
    </source>
</evidence>
<dbReference type="Pfam" id="PF02171">
    <property type="entry name" value="Piwi"/>
    <property type="match status" value="1"/>
</dbReference>
<sequence>MEKAGTERDNSPSLAPPVSTILHDAKVEQVDLPKRSIITRPGFGTSGQRISLLANHFRVSVRNPDEYFYQYSVSISSENNSVVDSKVIGRKVTDKLYQTYSSELSGKKFAYDGEKNLYTVGPLPCNNFEFTVVLEESIAKRKRPKRSLQSKTFKVEISYAANIPLKMISLALQGAETEKVQDALRVLDIILRQQAAKRGCLLVRQSFFHDDSRMFTDVGGGVTGVRGFHSSFRPTHGGLSLNIDVSTTMILKPGPVLDFLLANQNVKETRYIDWAKSKAAVVPKMKARPWITVYDYFVKHRNIELKYSAYMPCLDVGKPKRPNYLPLELCSLVSLQRYTKALSGTQRASLVEKSRQKPPERIRVVTDAVSNYRYDEDPLLVACGISIEKQLTQIDGRVLDTPKLKVGNGEDCIPRNGRWNFNNKKLLNPSRIDRWALVNFSGRCDTSHLSRELINCGRNKGIHIERPYTIIEEDHQCRRASPVIRVEKMFEQITAKLPGPPDFLLCVLPERKNSDIYGPWKKKCLSNLGIVTQCISPSKINDQYLTNVLLKINSKLGGTNSLLAIEHSRRIPLITDKPTMILGMDVSHGSPGRSDIPSIAAVVGSRSWPLISRYRAAVRTQSPKVEMIESLFKPLANGEDDGIMRELLVDFYQTSNGRKPTQIIVFRDGVSESQFAQVMNIELDQMIKAYQHLGETDIPKFTLIVAQKNHHTKLFQASAAENVPSGTVVDTKIVHPRNYDFYMCSHAGMIGTSRPAHYHVLLDDIGFSPDELQNLIHSLSYVYQRSTTAVSIVAPVCYAHLAAQQMGQFLKFEDSSETSSDQKSMTAAENVPIPQLPRLHKDVAGSMFFC</sequence>
<dbReference type="Pfam" id="PF16488">
    <property type="entry name" value="ArgoL2"/>
    <property type="match status" value="1"/>
</dbReference>
<dbReference type="Pfam" id="PF02170">
    <property type="entry name" value="PAZ"/>
    <property type="match status" value="1"/>
</dbReference>
<keyword evidence="2" id="KW-0678">Repressor</keyword>
<feature type="domain" description="Piwi" evidence="6">
    <location>
        <begin position="503"/>
        <end position="811"/>
    </location>
</feature>